<dbReference type="GeneID" id="5893499"/>
<sequence>MISTESSDGNSSSLTPSRVLLHPTTRHRFYLLFVPVHLITPSVSSVALINPSNQSRCASLINPSPQFLSVSLSICLNLCLYLRLCLYLDLYISGAISTHVSAAILTSGSCLCLFVCPSVCLSVCLSLSLSLCLCLSVSLSLCLLVSVCLSLCLSVFWSLSLCLSVCLSNQFILSLFLLSHFSSLVALVVLSSCASVMSVRVQDETCDIVVAGGSTASLAAAITAAEADASLTVCFTEITDWPGGQMTAGGVPAIDFGSWNGDPDNQPASFRDFFFSLDGNPGGCTVSTKCYLPNNLVSDWIMPRLARSKNLKVFLRTAVKNVTRDATSGKILGITAIQRTPTDPTTEWDRLFSQDIEDWYTVQDSVNFQKTVINFAGTVFIEATEFGDVLVAGGLPFNQGIEIPTEEDWITDSVCGQVWTTTFYMGLLAEPPAEPQFVPPGNSEGNPYPTTQDPSDWHYGWMWRRAFCAGNKSDCGPSNTNVGDVTQQNRENDLFTGYPLLSMPDILAQASDWKGGVDVNVLSMMEQRAYAYFHFMNATAPEQEWLSRIVLNKTTPGTGHGLSKFPYVRDTRRAIGLDNFRLTYAAFDYFNMSSPSTGFRFNDTIALGNYNDDVHHLHICTYPDYMLNHTTKPYYIPFRALTVANASNLLVAGKTMAQTFHGNGATRLHPSEWTSGVAAGGAAVLMVHQGWSTSQVYDNVGVLQAFLNSSVIGQPLEWTQASSPDVQIGYLCAFEHCIGTDADLDNRTLFKNDTCSSTCPPMGTNDWLANEQYWDLGFDKKTVTANRPTVLKKSLANSMTLPPSELLSVAAGTQCTISSDSGFGYYYCTLSSPLPAKTDK</sequence>
<dbReference type="PANTHER" id="PTHR44592">
    <property type="entry name" value="NUDIX HYDROLASE DOMAIN-CONTAINING PROTEIN"/>
    <property type="match status" value="1"/>
</dbReference>
<evidence type="ECO:0000313" key="2">
    <source>
        <dbReference type="EMBL" id="EDQ86953.1"/>
    </source>
</evidence>
<dbReference type="EMBL" id="CH991562">
    <property type="protein sequence ID" value="EDQ86953.1"/>
    <property type="molecule type" value="Genomic_DNA"/>
</dbReference>
<dbReference type="InParanoid" id="A9V697"/>
<evidence type="ECO:0000256" key="1">
    <source>
        <dbReference type="SAM" id="Phobius"/>
    </source>
</evidence>
<organism evidence="2 3">
    <name type="scientific">Monosiga brevicollis</name>
    <name type="common">Choanoflagellate</name>
    <dbReference type="NCBI Taxonomy" id="81824"/>
    <lineage>
        <taxon>Eukaryota</taxon>
        <taxon>Choanoflagellata</taxon>
        <taxon>Craspedida</taxon>
        <taxon>Salpingoecidae</taxon>
        <taxon>Monosiga</taxon>
    </lineage>
</organism>
<keyword evidence="3" id="KW-1185">Reference proteome</keyword>
<dbReference type="RefSeq" id="XP_001748192.1">
    <property type="nucleotide sequence ID" value="XM_001748140.1"/>
</dbReference>
<feature type="transmembrane region" description="Helical" evidence="1">
    <location>
        <begin position="171"/>
        <end position="190"/>
    </location>
</feature>
<protein>
    <submittedName>
        <fullName evidence="2">Uncharacterized protein</fullName>
    </submittedName>
</protein>
<dbReference type="PANTHER" id="PTHR44592:SF3">
    <property type="entry name" value="SECRETED PROTEIN"/>
    <property type="match status" value="1"/>
</dbReference>
<feature type="transmembrane region" description="Helical" evidence="1">
    <location>
        <begin position="29"/>
        <end position="49"/>
    </location>
</feature>
<reference evidence="2 3" key="1">
    <citation type="journal article" date="2008" name="Nature">
        <title>The genome of the choanoflagellate Monosiga brevicollis and the origin of metazoans.</title>
        <authorList>
            <consortium name="JGI Sequencing"/>
            <person name="King N."/>
            <person name="Westbrook M.J."/>
            <person name="Young S.L."/>
            <person name="Kuo A."/>
            <person name="Abedin M."/>
            <person name="Chapman J."/>
            <person name="Fairclough S."/>
            <person name="Hellsten U."/>
            <person name="Isogai Y."/>
            <person name="Letunic I."/>
            <person name="Marr M."/>
            <person name="Pincus D."/>
            <person name="Putnam N."/>
            <person name="Rokas A."/>
            <person name="Wright K.J."/>
            <person name="Zuzow R."/>
            <person name="Dirks W."/>
            <person name="Good M."/>
            <person name="Goodstein D."/>
            <person name="Lemons D."/>
            <person name="Li W."/>
            <person name="Lyons J.B."/>
            <person name="Morris A."/>
            <person name="Nichols S."/>
            <person name="Richter D.J."/>
            <person name="Salamov A."/>
            <person name="Bork P."/>
            <person name="Lim W.A."/>
            <person name="Manning G."/>
            <person name="Miller W.T."/>
            <person name="McGinnis W."/>
            <person name="Shapiro H."/>
            <person name="Tjian R."/>
            <person name="Grigoriev I.V."/>
            <person name="Rokhsar D."/>
        </authorList>
    </citation>
    <scope>NUCLEOTIDE SEQUENCE [LARGE SCALE GENOMIC DNA]</scope>
    <source>
        <strain evidence="3">MX1 / ATCC 50154</strain>
    </source>
</reference>
<proteinExistence type="predicted"/>
<dbReference type="SUPFAM" id="SSF51905">
    <property type="entry name" value="FAD/NAD(P)-binding domain"/>
    <property type="match status" value="1"/>
</dbReference>
<feature type="transmembrane region" description="Helical" evidence="1">
    <location>
        <begin position="69"/>
        <end position="90"/>
    </location>
</feature>
<gene>
    <name evidence="2" type="ORF">MONBRDRAFT_27772</name>
</gene>
<dbReference type="AlphaFoldDB" id="A9V697"/>
<dbReference type="Proteomes" id="UP000001357">
    <property type="component" value="Unassembled WGS sequence"/>
</dbReference>
<feature type="transmembrane region" description="Helical" evidence="1">
    <location>
        <begin position="135"/>
        <end position="159"/>
    </location>
</feature>
<dbReference type="OMA" id="NWTWGND"/>
<keyword evidence="1" id="KW-0472">Membrane</keyword>
<dbReference type="KEGG" id="mbr:MONBRDRAFT_27772"/>
<name>A9V697_MONBE</name>
<dbReference type="InterPro" id="IPR036188">
    <property type="entry name" value="FAD/NAD-bd_sf"/>
</dbReference>
<dbReference type="Gene3D" id="3.50.50.60">
    <property type="entry name" value="FAD/NAD(P)-binding domain"/>
    <property type="match status" value="1"/>
</dbReference>
<feature type="transmembrane region" description="Helical" evidence="1">
    <location>
        <begin position="102"/>
        <end position="129"/>
    </location>
</feature>
<dbReference type="eggNOG" id="ENOG502S7W5">
    <property type="taxonomic scope" value="Eukaryota"/>
</dbReference>
<evidence type="ECO:0000313" key="3">
    <source>
        <dbReference type="Proteomes" id="UP000001357"/>
    </source>
</evidence>
<accession>A9V697</accession>
<keyword evidence="1" id="KW-1133">Transmembrane helix</keyword>
<keyword evidence="1" id="KW-0812">Transmembrane</keyword>
<dbReference type="Pfam" id="PF12831">
    <property type="entry name" value="FAD_oxidored"/>
    <property type="match status" value="2"/>
</dbReference>